<dbReference type="PANTHER" id="PTHR37833">
    <property type="entry name" value="LIPOPROTEIN-RELATED"/>
    <property type="match status" value="1"/>
</dbReference>
<comment type="subcellular location">
    <subcellularLocation>
        <location evidence="1">Cell projection</location>
        <location evidence="1">Cilium</location>
    </subcellularLocation>
    <subcellularLocation>
        <location evidence="2">Cytoplasm</location>
    </subcellularLocation>
</comment>
<gene>
    <name evidence="7" type="ORF">EZS27_013070</name>
</gene>
<proteinExistence type="predicted"/>
<keyword evidence="5" id="KW-0966">Cell projection</keyword>
<dbReference type="Pfam" id="PF07610">
    <property type="entry name" value="DUF1573"/>
    <property type="match status" value="1"/>
</dbReference>
<accession>A0A5J4S0G1</accession>
<evidence type="ECO:0000256" key="4">
    <source>
        <dbReference type="ARBA" id="ARBA00023069"/>
    </source>
</evidence>
<dbReference type="InterPro" id="IPR011467">
    <property type="entry name" value="DUF1573"/>
</dbReference>
<name>A0A5J4S0G1_9ZZZZ</name>
<evidence type="ECO:0000256" key="2">
    <source>
        <dbReference type="ARBA" id="ARBA00004496"/>
    </source>
</evidence>
<sequence length="360" mass="40718">MRLNYLLSVILPIFTICLSVSSQPHLSLNKENLYLGEIEWKQSISVEHTVTNTGNQPLVITDIIPSCGCVVANWTKKPIYPGNKGTINITYDAKLLGHFHKSASIYSNASPQAIHLNFTGVTVQKPKNDVRTYPYLFEHIRTDKNEITFSIVYRGQHPVITLNLINLSDQPYKPELMHLPSFLKITKIPHILQKGEKETIELMLETNRLNEEGWIQTSAYLSRFQNDEMSKENEIPISIILLPHIPQKDGQAQDIPVITLSETDLVFNITSIHTNETSQNITIANAGKAPLLIRKLQVTHPGIEVTLKKTMIPPDKSTNMKITIQKNRLILSNDNRIHVLITTNDPEQPIAIVDVKTLLY</sequence>
<dbReference type="EMBL" id="SNRY01000574">
    <property type="protein sequence ID" value="KAA6338965.1"/>
    <property type="molecule type" value="Genomic_DNA"/>
</dbReference>
<evidence type="ECO:0000256" key="3">
    <source>
        <dbReference type="ARBA" id="ARBA00022490"/>
    </source>
</evidence>
<keyword evidence="4" id="KW-0969">Cilium</keyword>
<evidence type="ECO:0000256" key="5">
    <source>
        <dbReference type="ARBA" id="ARBA00023273"/>
    </source>
</evidence>
<dbReference type="Gene3D" id="2.60.40.10">
    <property type="entry name" value="Immunoglobulins"/>
    <property type="match status" value="3"/>
</dbReference>
<dbReference type="AlphaFoldDB" id="A0A5J4S0G1"/>
<evidence type="ECO:0000256" key="1">
    <source>
        <dbReference type="ARBA" id="ARBA00004138"/>
    </source>
</evidence>
<dbReference type="Pfam" id="PF22544">
    <property type="entry name" value="HYDIN_VesB_CFA65-like_Ig"/>
    <property type="match status" value="1"/>
</dbReference>
<dbReference type="PANTHER" id="PTHR37833:SF1">
    <property type="entry name" value="SIGNAL PEPTIDE PROTEIN"/>
    <property type="match status" value="1"/>
</dbReference>
<reference evidence="7" key="1">
    <citation type="submission" date="2019-03" db="EMBL/GenBank/DDBJ databases">
        <title>Single cell metagenomics reveals metabolic interactions within the superorganism composed of flagellate Streblomastix strix and complex community of Bacteroidetes bacteria on its surface.</title>
        <authorList>
            <person name="Treitli S.C."/>
            <person name="Kolisko M."/>
            <person name="Husnik F."/>
            <person name="Keeling P."/>
            <person name="Hampl V."/>
        </authorList>
    </citation>
    <scope>NUCLEOTIDE SEQUENCE</scope>
    <source>
        <strain evidence="7">STM</strain>
    </source>
</reference>
<comment type="caution">
    <text evidence="7">The sequence shown here is derived from an EMBL/GenBank/DDBJ whole genome shotgun (WGS) entry which is preliminary data.</text>
</comment>
<organism evidence="7">
    <name type="scientific">termite gut metagenome</name>
    <dbReference type="NCBI Taxonomy" id="433724"/>
    <lineage>
        <taxon>unclassified sequences</taxon>
        <taxon>metagenomes</taxon>
        <taxon>organismal metagenomes</taxon>
    </lineage>
</organism>
<feature type="domain" description="HYDIN/VesB/CFA65-like Ig-like" evidence="6">
    <location>
        <begin position="266"/>
        <end position="345"/>
    </location>
</feature>
<evidence type="ECO:0000259" key="6">
    <source>
        <dbReference type="Pfam" id="PF22544"/>
    </source>
</evidence>
<evidence type="ECO:0000313" key="7">
    <source>
        <dbReference type="EMBL" id="KAA6338965.1"/>
    </source>
</evidence>
<dbReference type="InterPro" id="IPR053879">
    <property type="entry name" value="HYDIN_VesB_CFA65-like_Ig"/>
</dbReference>
<dbReference type="InterPro" id="IPR013783">
    <property type="entry name" value="Ig-like_fold"/>
</dbReference>
<keyword evidence="3" id="KW-0963">Cytoplasm</keyword>
<protein>
    <recommendedName>
        <fullName evidence="6">HYDIN/VesB/CFA65-like Ig-like domain-containing protein</fullName>
    </recommendedName>
</protein>